<comment type="subcellular location">
    <subcellularLocation>
        <location evidence="1 8">Nucleus</location>
    </subcellularLocation>
</comment>
<dbReference type="InterPro" id="IPR038238">
    <property type="entry name" value="Clp1_C_sf"/>
</dbReference>
<dbReference type="Pfam" id="PF16573">
    <property type="entry name" value="CLP1_N"/>
    <property type="match status" value="1"/>
</dbReference>
<dbReference type="GO" id="GO:0005849">
    <property type="term" value="C:mRNA cleavage factor complex"/>
    <property type="evidence" value="ECO:0007669"/>
    <property type="project" value="UniProtKB-UniRule"/>
</dbReference>
<dbReference type="CDD" id="cd01983">
    <property type="entry name" value="SIMIBI"/>
    <property type="match status" value="1"/>
</dbReference>
<dbReference type="InterPro" id="IPR028606">
    <property type="entry name" value="Clp1"/>
</dbReference>
<feature type="binding site" evidence="8">
    <location>
        <begin position="119"/>
        <end position="124"/>
    </location>
    <ligand>
        <name>ATP</name>
        <dbReference type="ChEBI" id="CHEBI:30616"/>
    </ligand>
</feature>
<evidence type="ECO:0000313" key="13">
    <source>
        <dbReference type="Proteomes" id="UP001211065"/>
    </source>
</evidence>
<dbReference type="PANTHER" id="PTHR12755">
    <property type="entry name" value="CLEAVAGE/POLYADENYLATION FACTOR IA SUBUNIT CLP1P"/>
    <property type="match status" value="1"/>
</dbReference>
<evidence type="ECO:0000256" key="1">
    <source>
        <dbReference type="ARBA" id="ARBA00004123"/>
    </source>
</evidence>
<keyword evidence="13" id="KW-1185">Reference proteome</keyword>
<keyword evidence="5 8" id="KW-0547">Nucleotide-binding</keyword>
<dbReference type="GO" id="GO:0031124">
    <property type="term" value="P:mRNA 3'-end processing"/>
    <property type="evidence" value="ECO:0007669"/>
    <property type="project" value="UniProtKB-UniRule"/>
</dbReference>
<dbReference type="HAMAP" id="MF_03035">
    <property type="entry name" value="Clp1"/>
    <property type="match status" value="1"/>
</dbReference>
<keyword evidence="6 8" id="KW-0067">ATP-binding</keyword>
<dbReference type="Pfam" id="PF16575">
    <property type="entry name" value="CLP1_P"/>
    <property type="match status" value="1"/>
</dbReference>
<dbReference type="PANTHER" id="PTHR12755:SF6">
    <property type="entry name" value="POLYRIBONUCLEOTIDE 5'-HYDROXYL-KINASE CLP1"/>
    <property type="match status" value="1"/>
</dbReference>
<feature type="binding site" evidence="8">
    <location>
        <position position="19"/>
    </location>
    <ligand>
        <name>ATP</name>
        <dbReference type="ChEBI" id="CHEBI:30616"/>
    </ligand>
</feature>
<dbReference type="AlphaFoldDB" id="A0AAD5U7E1"/>
<comment type="subunit">
    <text evidence="8">Component of a pre-mRNA cleavage factor complex. Interacts directly with PCF11.</text>
</comment>
<gene>
    <name evidence="8" type="primary">CLP1</name>
    <name evidence="12" type="ORF">HK099_006912</name>
</gene>
<evidence type="ECO:0000256" key="4">
    <source>
        <dbReference type="ARBA" id="ARBA00022664"/>
    </source>
</evidence>
<feature type="domain" description="Clp1 C-terminal" evidence="9">
    <location>
        <begin position="321"/>
        <end position="443"/>
    </location>
</feature>
<dbReference type="InterPro" id="IPR038239">
    <property type="entry name" value="Clp1_N_sf"/>
</dbReference>
<evidence type="ECO:0000259" key="11">
    <source>
        <dbReference type="Pfam" id="PF16575"/>
    </source>
</evidence>
<dbReference type="Gene3D" id="2.60.120.1030">
    <property type="entry name" value="Clp1, DNA binding domain"/>
    <property type="match status" value="1"/>
</dbReference>
<dbReference type="GO" id="GO:0006388">
    <property type="term" value="P:tRNA splicing, via endonucleolytic cleavage and ligation"/>
    <property type="evidence" value="ECO:0007669"/>
    <property type="project" value="TreeGrafter"/>
</dbReference>
<dbReference type="EMBL" id="JADGJW010000063">
    <property type="protein sequence ID" value="KAJ3225371.1"/>
    <property type="molecule type" value="Genomic_DNA"/>
</dbReference>
<evidence type="ECO:0000256" key="2">
    <source>
        <dbReference type="ARBA" id="ARBA00018706"/>
    </source>
</evidence>
<dbReference type="SUPFAM" id="SSF52540">
    <property type="entry name" value="P-loop containing nucleoside triphosphate hydrolases"/>
    <property type="match status" value="1"/>
</dbReference>
<dbReference type="InterPro" id="IPR032324">
    <property type="entry name" value="Clp1_N"/>
</dbReference>
<reference evidence="12" key="1">
    <citation type="submission" date="2020-05" db="EMBL/GenBank/DDBJ databases">
        <title>Phylogenomic resolution of chytrid fungi.</title>
        <authorList>
            <person name="Stajich J.E."/>
            <person name="Amses K."/>
            <person name="Simmons R."/>
            <person name="Seto K."/>
            <person name="Myers J."/>
            <person name="Bonds A."/>
            <person name="Quandt C.A."/>
            <person name="Barry K."/>
            <person name="Liu P."/>
            <person name="Grigoriev I."/>
            <person name="Longcore J.E."/>
            <person name="James T.Y."/>
        </authorList>
    </citation>
    <scope>NUCLEOTIDE SEQUENCE</scope>
    <source>
        <strain evidence="12">JEL0476</strain>
    </source>
</reference>
<dbReference type="InterPro" id="IPR045116">
    <property type="entry name" value="Clp1/Grc3"/>
</dbReference>
<dbReference type="Gene3D" id="3.40.50.300">
    <property type="entry name" value="P-loop containing nucleotide triphosphate hydrolases"/>
    <property type="match status" value="1"/>
</dbReference>
<dbReference type="Gene3D" id="2.40.30.330">
    <property type="entry name" value="Pre-mRNA cleavage complex subunit Clp1, C-terminal domain"/>
    <property type="match status" value="1"/>
</dbReference>
<dbReference type="Pfam" id="PF06807">
    <property type="entry name" value="Clp1"/>
    <property type="match status" value="1"/>
</dbReference>
<evidence type="ECO:0000256" key="7">
    <source>
        <dbReference type="ARBA" id="ARBA00023242"/>
    </source>
</evidence>
<comment type="similarity">
    <text evidence="8">Belongs to the Clp1 family. Clp1 subfamily.</text>
</comment>
<evidence type="ECO:0000256" key="5">
    <source>
        <dbReference type="ARBA" id="ARBA00022741"/>
    </source>
</evidence>
<dbReference type="InterPro" id="IPR032319">
    <property type="entry name" value="CLP1_P"/>
</dbReference>
<sequence>MNVEEPEEWRDIKMEAEQEFRFEVNQKKIKLKVKEGFAEIFGTELALDVPYLFHNTKLSVFTWKGCILSMFGECEVDYIAGDTPMYTYLNTHLALEGLRERARFEKKNGPRVLILGGSDVGKTTLSRILLNYGVKMEKKMMFIDLDVNEGSVSLPGVLSASSIQNPIDPEEGFGSTPLTTNISPLCYYYGYLDCLEKSTAYGVLMKKLSEVVEKKTSIDEETRYAGYIINTPSQFSENTGYDLLFQAVEDFKVDALLIIGHERLYSDMKKKYNDFKEIHVVKIDKSGGVVQRDKKFRKQLQMDRIKEYFYGSPTENNRAELNPYRNIIRFSDVNIRRIGDSAQAPTSALPLGIDRKSRETKMLKVIPGDILLHSVLGITHLEKNAEQTLTNEEESQLILSSNLLGFFYVSEVDEAKQIITVLSPNPLKLRNKYFLMGSLKWVETS</sequence>
<dbReference type="InterPro" id="IPR027417">
    <property type="entry name" value="P-loop_NTPase"/>
</dbReference>
<name>A0AAD5U7E1_9FUNG</name>
<feature type="binding site" evidence="8">
    <location>
        <position position="57"/>
    </location>
    <ligand>
        <name>ATP</name>
        <dbReference type="ChEBI" id="CHEBI:30616"/>
    </ligand>
</feature>
<evidence type="ECO:0000256" key="6">
    <source>
        <dbReference type="ARBA" id="ARBA00022840"/>
    </source>
</evidence>
<proteinExistence type="inferred from homology"/>
<keyword evidence="4 8" id="KW-0507">mRNA processing</keyword>
<organism evidence="12 13">
    <name type="scientific">Clydaea vesicula</name>
    <dbReference type="NCBI Taxonomy" id="447962"/>
    <lineage>
        <taxon>Eukaryota</taxon>
        <taxon>Fungi</taxon>
        <taxon>Fungi incertae sedis</taxon>
        <taxon>Chytridiomycota</taxon>
        <taxon>Chytridiomycota incertae sedis</taxon>
        <taxon>Chytridiomycetes</taxon>
        <taxon>Lobulomycetales</taxon>
        <taxon>Lobulomycetaceae</taxon>
        <taxon>Clydaea</taxon>
    </lineage>
</organism>
<dbReference type="GO" id="GO:0051731">
    <property type="term" value="F:polynucleotide 5'-hydroxyl-kinase activity"/>
    <property type="evidence" value="ECO:0007669"/>
    <property type="project" value="InterPro"/>
</dbReference>
<feature type="domain" description="Clp1 P-loop" evidence="11">
    <location>
        <begin position="116"/>
        <end position="311"/>
    </location>
</feature>
<comment type="caution">
    <text evidence="12">The sequence shown here is derived from an EMBL/GenBank/DDBJ whole genome shotgun (WGS) entry which is preliminary data.</text>
</comment>
<dbReference type="InterPro" id="IPR010655">
    <property type="entry name" value="Clp1_C"/>
</dbReference>
<comment type="function">
    <text evidence="8">Required for endonucleolytic cleavage during polyadenylation-dependent pre-mRNA 3'-end formation.</text>
</comment>
<evidence type="ECO:0000313" key="12">
    <source>
        <dbReference type="EMBL" id="KAJ3225371.1"/>
    </source>
</evidence>
<accession>A0AAD5U7E1</accession>
<evidence type="ECO:0000259" key="9">
    <source>
        <dbReference type="Pfam" id="PF06807"/>
    </source>
</evidence>
<dbReference type="GO" id="GO:0005524">
    <property type="term" value="F:ATP binding"/>
    <property type="evidence" value="ECO:0007669"/>
    <property type="project" value="UniProtKB-UniRule"/>
</dbReference>
<feature type="domain" description="Clp1 N-terminal" evidence="10">
    <location>
        <begin position="14"/>
        <end position="102"/>
    </location>
</feature>
<protein>
    <recommendedName>
        <fullName evidence="3">Polynucleotide 5'-hydroxyl-kinase GRC3</fullName>
    </recommendedName>
    <alternativeName>
        <fullName evidence="2">Polynucleotide 5'-hydroxyl-kinase grc3</fullName>
    </alternativeName>
</protein>
<evidence type="ECO:0000256" key="3">
    <source>
        <dbReference type="ARBA" id="ARBA00019824"/>
    </source>
</evidence>
<evidence type="ECO:0000259" key="10">
    <source>
        <dbReference type="Pfam" id="PF16573"/>
    </source>
</evidence>
<keyword evidence="7 8" id="KW-0539">Nucleus</keyword>
<evidence type="ECO:0000256" key="8">
    <source>
        <dbReference type="HAMAP-Rule" id="MF_03035"/>
    </source>
</evidence>
<dbReference type="Proteomes" id="UP001211065">
    <property type="component" value="Unassembled WGS sequence"/>
</dbReference>